<dbReference type="InterPro" id="IPR019979">
    <property type="entry name" value="Ribosomal_uS17_CS"/>
</dbReference>
<feature type="non-terminal residue" evidence="6">
    <location>
        <position position="82"/>
    </location>
</feature>
<dbReference type="GO" id="GO:0019843">
    <property type="term" value="F:rRNA binding"/>
    <property type="evidence" value="ECO:0007669"/>
    <property type="project" value="UniProtKB-KW"/>
</dbReference>
<dbReference type="SUPFAM" id="SSF50249">
    <property type="entry name" value="Nucleic acid-binding proteins"/>
    <property type="match status" value="1"/>
</dbReference>
<organism evidence="6">
    <name type="scientific">marine sediment metagenome</name>
    <dbReference type="NCBI Taxonomy" id="412755"/>
    <lineage>
        <taxon>unclassified sequences</taxon>
        <taxon>metagenomes</taxon>
        <taxon>ecological metagenomes</taxon>
    </lineage>
</organism>
<reference evidence="6" key="1">
    <citation type="journal article" date="2014" name="Front. Microbiol.">
        <title>High frequency of phylogenetically diverse reductive dehalogenase-homologous genes in deep subseafloor sedimentary metagenomes.</title>
        <authorList>
            <person name="Kawai M."/>
            <person name="Futagami T."/>
            <person name="Toyoda A."/>
            <person name="Takaki Y."/>
            <person name="Nishi S."/>
            <person name="Hori S."/>
            <person name="Arai W."/>
            <person name="Tsubouchi T."/>
            <person name="Morono Y."/>
            <person name="Uchiyama I."/>
            <person name="Ito T."/>
            <person name="Fujiyama A."/>
            <person name="Inagaki F."/>
            <person name="Takami H."/>
        </authorList>
    </citation>
    <scope>NUCLEOTIDE SEQUENCE</scope>
    <source>
        <strain evidence="6">Expedition CK06-06</strain>
    </source>
</reference>
<dbReference type="InterPro" id="IPR012340">
    <property type="entry name" value="NA-bd_OB-fold"/>
</dbReference>
<dbReference type="AlphaFoldDB" id="X1IYZ7"/>
<gene>
    <name evidence="6" type="ORF">S03H2_58294</name>
</gene>
<dbReference type="InterPro" id="IPR019984">
    <property type="entry name" value="Ribosomal_uS17_bact/chlr"/>
</dbReference>
<name>X1IYZ7_9ZZZZ</name>
<dbReference type="PANTHER" id="PTHR10744:SF1">
    <property type="entry name" value="SMALL RIBOSOMAL SUBUNIT PROTEIN US17M"/>
    <property type="match status" value="1"/>
</dbReference>
<dbReference type="NCBIfam" id="TIGR03635">
    <property type="entry name" value="uS17_bact"/>
    <property type="match status" value="1"/>
</dbReference>
<evidence type="ECO:0000256" key="4">
    <source>
        <dbReference type="ARBA" id="ARBA00022980"/>
    </source>
</evidence>
<dbReference type="GO" id="GO:0006412">
    <property type="term" value="P:translation"/>
    <property type="evidence" value="ECO:0007669"/>
    <property type="project" value="InterPro"/>
</dbReference>
<evidence type="ECO:0008006" key="7">
    <source>
        <dbReference type="Google" id="ProtNLM"/>
    </source>
</evidence>
<dbReference type="CDD" id="cd00364">
    <property type="entry name" value="Ribosomal_uS17"/>
    <property type="match status" value="1"/>
</dbReference>
<dbReference type="PRINTS" id="PR00973">
    <property type="entry name" value="RIBOSOMALS17"/>
</dbReference>
<comment type="similarity">
    <text evidence="1">Belongs to the universal ribosomal protein uS17 family.</text>
</comment>
<dbReference type="GO" id="GO:0022627">
    <property type="term" value="C:cytosolic small ribosomal subunit"/>
    <property type="evidence" value="ECO:0007669"/>
    <property type="project" value="TreeGrafter"/>
</dbReference>
<evidence type="ECO:0000313" key="6">
    <source>
        <dbReference type="EMBL" id="GAH87681.1"/>
    </source>
</evidence>
<accession>X1IYZ7</accession>
<evidence type="ECO:0000256" key="5">
    <source>
        <dbReference type="ARBA" id="ARBA00023274"/>
    </source>
</evidence>
<keyword evidence="5" id="KW-0687">Ribonucleoprotein</keyword>
<dbReference type="EMBL" id="BARU01037404">
    <property type="protein sequence ID" value="GAH87681.1"/>
    <property type="molecule type" value="Genomic_DNA"/>
</dbReference>
<evidence type="ECO:0000256" key="2">
    <source>
        <dbReference type="ARBA" id="ARBA00022730"/>
    </source>
</evidence>
<dbReference type="PROSITE" id="PS00056">
    <property type="entry name" value="RIBOSOMAL_S17"/>
    <property type="match status" value="1"/>
</dbReference>
<dbReference type="Pfam" id="PF00366">
    <property type="entry name" value="Ribosomal_S17"/>
    <property type="match status" value="1"/>
</dbReference>
<protein>
    <recommendedName>
        <fullName evidence="7">30S ribosomal protein S17</fullName>
    </recommendedName>
</protein>
<proteinExistence type="inferred from homology"/>
<comment type="caution">
    <text evidence="6">The sequence shown here is derived from an EMBL/GenBank/DDBJ whole genome shotgun (WGS) entry which is preliminary data.</text>
</comment>
<dbReference type="InterPro" id="IPR000266">
    <property type="entry name" value="Ribosomal_uS17"/>
</dbReference>
<dbReference type="Gene3D" id="2.40.50.140">
    <property type="entry name" value="Nucleic acid-binding proteins"/>
    <property type="match status" value="1"/>
</dbReference>
<dbReference type="HAMAP" id="MF_01345_B">
    <property type="entry name" value="Ribosomal_uS17_B"/>
    <property type="match status" value="1"/>
</dbReference>
<evidence type="ECO:0000256" key="3">
    <source>
        <dbReference type="ARBA" id="ARBA00022884"/>
    </source>
</evidence>
<dbReference type="PANTHER" id="PTHR10744">
    <property type="entry name" value="40S RIBOSOMAL PROTEIN S11 FAMILY MEMBER"/>
    <property type="match status" value="1"/>
</dbReference>
<dbReference type="GO" id="GO:0003735">
    <property type="term" value="F:structural constituent of ribosome"/>
    <property type="evidence" value="ECO:0007669"/>
    <property type="project" value="InterPro"/>
</dbReference>
<sequence length="82" mass="9680">MERKHKTRVGRVVSDKMDKTVIVAVETHKRHPLYKKTIRRVVKFKAHDEKNECSAGDTVRIVETRPLSREKRWRVSEIITKG</sequence>
<keyword evidence="3" id="KW-0694">RNA-binding</keyword>
<keyword evidence="2" id="KW-0699">rRNA-binding</keyword>
<keyword evidence="4" id="KW-0689">Ribosomal protein</keyword>
<dbReference type="NCBIfam" id="NF004123">
    <property type="entry name" value="PRK05610.1"/>
    <property type="match status" value="1"/>
</dbReference>
<evidence type="ECO:0000256" key="1">
    <source>
        <dbReference type="ARBA" id="ARBA00010254"/>
    </source>
</evidence>